<gene>
    <name evidence="1" type="ORF">NQ317_017925</name>
</gene>
<dbReference type="EMBL" id="JAPWTJ010001226">
    <property type="protein sequence ID" value="KAJ8973152.1"/>
    <property type="molecule type" value="Genomic_DNA"/>
</dbReference>
<name>A0ABQ9J5F8_9CUCU</name>
<evidence type="ECO:0000313" key="1">
    <source>
        <dbReference type="EMBL" id="KAJ8973152.1"/>
    </source>
</evidence>
<proteinExistence type="predicted"/>
<comment type="caution">
    <text evidence="1">The sequence shown here is derived from an EMBL/GenBank/DDBJ whole genome shotgun (WGS) entry which is preliminary data.</text>
</comment>
<dbReference type="Proteomes" id="UP001162164">
    <property type="component" value="Unassembled WGS sequence"/>
</dbReference>
<accession>A0ABQ9J5F8</accession>
<organism evidence="1 2">
    <name type="scientific">Molorchus minor</name>
    <dbReference type="NCBI Taxonomy" id="1323400"/>
    <lineage>
        <taxon>Eukaryota</taxon>
        <taxon>Metazoa</taxon>
        <taxon>Ecdysozoa</taxon>
        <taxon>Arthropoda</taxon>
        <taxon>Hexapoda</taxon>
        <taxon>Insecta</taxon>
        <taxon>Pterygota</taxon>
        <taxon>Neoptera</taxon>
        <taxon>Endopterygota</taxon>
        <taxon>Coleoptera</taxon>
        <taxon>Polyphaga</taxon>
        <taxon>Cucujiformia</taxon>
        <taxon>Chrysomeloidea</taxon>
        <taxon>Cerambycidae</taxon>
        <taxon>Lamiinae</taxon>
        <taxon>Monochamini</taxon>
        <taxon>Molorchus</taxon>
    </lineage>
</organism>
<evidence type="ECO:0000313" key="2">
    <source>
        <dbReference type="Proteomes" id="UP001162164"/>
    </source>
</evidence>
<keyword evidence="2" id="KW-1185">Reference proteome</keyword>
<protein>
    <submittedName>
        <fullName evidence="1">Uncharacterized protein</fullName>
    </submittedName>
</protein>
<reference evidence="1" key="1">
    <citation type="journal article" date="2023" name="Insect Mol. Biol.">
        <title>Genome sequencing provides insights into the evolution of gene families encoding plant cell wall-degrading enzymes in longhorned beetles.</title>
        <authorList>
            <person name="Shin N.R."/>
            <person name="Okamura Y."/>
            <person name="Kirsch R."/>
            <person name="Pauchet Y."/>
        </authorList>
    </citation>
    <scope>NUCLEOTIDE SEQUENCE</scope>
    <source>
        <strain evidence="1">MMC_N1</strain>
    </source>
</reference>
<sequence length="151" mass="17336">MNKVEKISTNFLWTKYYILKSTLIVNGNTDISRLSRLISFLKIKFKEYVPKKFKVLEAEQVQTFIKDAPDGVYLLHKVVLVMGVFEGLRRDLVRITVDDIEDKGNCLLVKIRVTRVNKHIKKGLRQPLLGKTGASFETLKMHGKWKSASVA</sequence>